<dbReference type="PROSITE" id="PS00122">
    <property type="entry name" value="CARBOXYLESTERASE_B_1"/>
    <property type="match status" value="1"/>
</dbReference>
<dbReference type="PANTHER" id="PTHR43918">
    <property type="entry name" value="ACETYLCHOLINESTERASE"/>
    <property type="match status" value="1"/>
</dbReference>
<evidence type="ECO:0000313" key="6">
    <source>
        <dbReference type="Proteomes" id="UP001251528"/>
    </source>
</evidence>
<name>A0AAJ0FYT4_9HYPO</name>
<evidence type="ECO:0000256" key="1">
    <source>
        <dbReference type="ARBA" id="ARBA00005964"/>
    </source>
</evidence>
<evidence type="ECO:0000256" key="2">
    <source>
        <dbReference type="ARBA" id="ARBA00022801"/>
    </source>
</evidence>
<comment type="similarity">
    <text evidence="1 3">Belongs to the type-B carboxylesterase/lipase family.</text>
</comment>
<comment type="caution">
    <text evidence="5">The sequence shown here is derived from an EMBL/GenBank/DDBJ whole genome shotgun (WGS) entry which is preliminary data.</text>
</comment>
<sequence length="545" mass="59012">MKFSAVQLILSHVVGSTATICSNSSAPTATLDAGPIFGTTTQLPGAAGPVNKFLGIPYAENPERFALSKPPKKWTSPKNTTAFGPSCYQLSVTSDVGPSQEILDSLFNTHPKESEDCLFMNAFAPATQGPAGGRPVVLFIPGGGWVQGNGILDLAGFAGYEDIVAFTFNYRTNIFGFPNAGDLPLQERNLGLFDQQLAIRWVQQNAKAFGGDPSKVTIWGESAGSLSVDIHMHVHANSKKPPFRGAIMSSGEFSFGMLATTGSPNDTANWDNIAKASGCKDGKIECLRKVPAEKLLNTTIATGASFMPIQDNKAVPAGRASAWRQGKVAKVPVLAGTIAQEGRSLVNRNISLERFNQVYLSEPLVTKKKLGEIYQYYRQQPDLKSDFALASAIYTDLLWQCPMQKMTNVSASIKNPTWRYYFNISMVDRLPKQFDFLGKFHGSDVILLFLSPTYDDSVPTGALYTPMLSTFTNYWRGTIGKFVRNPTGGPGWPAVGSSYRPFDLVTLGDVGDAHAGGATPVNQTDVDTNCGVLWDVLDMYEKYSG</sequence>
<dbReference type="Pfam" id="PF00135">
    <property type="entry name" value="COesterase"/>
    <property type="match status" value="1"/>
</dbReference>
<dbReference type="PANTHER" id="PTHR43918:SF4">
    <property type="entry name" value="CARBOXYLIC ESTER HYDROLASE"/>
    <property type="match status" value="1"/>
</dbReference>
<dbReference type="EC" id="3.1.1.-" evidence="3"/>
<dbReference type="GO" id="GO:0052689">
    <property type="term" value="F:carboxylic ester hydrolase activity"/>
    <property type="evidence" value="ECO:0007669"/>
    <property type="project" value="TreeGrafter"/>
</dbReference>
<dbReference type="SUPFAM" id="SSF53474">
    <property type="entry name" value="alpha/beta-Hydrolases"/>
    <property type="match status" value="1"/>
</dbReference>
<gene>
    <name evidence="5" type="ORF">QQS21_000043</name>
</gene>
<dbReference type="InterPro" id="IPR019826">
    <property type="entry name" value="Carboxylesterase_B_AS"/>
</dbReference>
<protein>
    <recommendedName>
        <fullName evidence="3">Carboxylic ester hydrolase</fullName>
        <ecNumber evidence="3">3.1.1.-</ecNumber>
    </recommendedName>
</protein>
<accession>A0AAJ0FYT4</accession>
<feature type="chain" id="PRO_5042313991" description="Carboxylic ester hydrolase" evidence="3">
    <location>
        <begin position="19"/>
        <end position="545"/>
    </location>
</feature>
<evidence type="ECO:0000313" key="5">
    <source>
        <dbReference type="EMBL" id="KAK2616954.1"/>
    </source>
</evidence>
<dbReference type="Gene3D" id="3.40.50.1820">
    <property type="entry name" value="alpha/beta hydrolase"/>
    <property type="match status" value="1"/>
</dbReference>
<feature type="domain" description="Carboxylesterase type B" evidence="4">
    <location>
        <begin position="27"/>
        <end position="498"/>
    </location>
</feature>
<proteinExistence type="inferred from homology"/>
<dbReference type="EMBL" id="JASWJB010000001">
    <property type="protein sequence ID" value="KAK2616954.1"/>
    <property type="molecule type" value="Genomic_DNA"/>
</dbReference>
<keyword evidence="3" id="KW-0732">Signal</keyword>
<reference evidence="5" key="1">
    <citation type="submission" date="2023-06" db="EMBL/GenBank/DDBJ databases">
        <title>Conoideocrella luteorostrata (Hypocreales: Clavicipitaceae), a potential biocontrol fungus for elongate hemlock scale in United States Christmas tree production areas.</title>
        <authorList>
            <person name="Barrett H."/>
            <person name="Lovett B."/>
            <person name="Macias A.M."/>
            <person name="Stajich J.E."/>
            <person name="Kasson M.T."/>
        </authorList>
    </citation>
    <scope>NUCLEOTIDE SEQUENCE</scope>
    <source>
        <strain evidence="5">ARSEF 14590</strain>
    </source>
</reference>
<feature type="signal peptide" evidence="3">
    <location>
        <begin position="1"/>
        <end position="18"/>
    </location>
</feature>
<evidence type="ECO:0000259" key="4">
    <source>
        <dbReference type="Pfam" id="PF00135"/>
    </source>
</evidence>
<dbReference type="Proteomes" id="UP001251528">
    <property type="component" value="Unassembled WGS sequence"/>
</dbReference>
<organism evidence="5 6">
    <name type="scientific">Conoideocrella luteorostrata</name>
    <dbReference type="NCBI Taxonomy" id="1105319"/>
    <lineage>
        <taxon>Eukaryota</taxon>
        <taxon>Fungi</taxon>
        <taxon>Dikarya</taxon>
        <taxon>Ascomycota</taxon>
        <taxon>Pezizomycotina</taxon>
        <taxon>Sordariomycetes</taxon>
        <taxon>Hypocreomycetidae</taxon>
        <taxon>Hypocreales</taxon>
        <taxon>Clavicipitaceae</taxon>
        <taxon>Conoideocrella</taxon>
    </lineage>
</organism>
<dbReference type="InterPro" id="IPR002018">
    <property type="entry name" value="CarbesteraseB"/>
</dbReference>
<dbReference type="InterPro" id="IPR029058">
    <property type="entry name" value="AB_hydrolase_fold"/>
</dbReference>
<keyword evidence="6" id="KW-1185">Reference proteome</keyword>
<keyword evidence="2 3" id="KW-0378">Hydrolase</keyword>
<dbReference type="AlphaFoldDB" id="A0AAJ0FYT4"/>
<evidence type="ECO:0000256" key="3">
    <source>
        <dbReference type="RuleBase" id="RU361235"/>
    </source>
</evidence>
<dbReference type="InterPro" id="IPR050654">
    <property type="entry name" value="AChE-related_enzymes"/>
</dbReference>